<dbReference type="eggNOG" id="KOG1376">
    <property type="taxonomic scope" value="Eukaryota"/>
</dbReference>
<keyword evidence="4 5" id="KW-0342">GTP-binding</keyword>
<organism evidence="8">
    <name type="scientific">Naegleria gruberi</name>
    <name type="common">Amoeba</name>
    <dbReference type="NCBI Taxonomy" id="5762"/>
    <lineage>
        <taxon>Eukaryota</taxon>
        <taxon>Discoba</taxon>
        <taxon>Heterolobosea</taxon>
        <taxon>Tetramitia</taxon>
        <taxon>Eutetramitia</taxon>
        <taxon>Vahlkampfiidae</taxon>
        <taxon>Naegleria</taxon>
    </lineage>
</organism>
<dbReference type="VEuPathDB" id="AmoebaDB:NAEGRDRAFT_71268"/>
<keyword evidence="2 5" id="KW-0493">Microtubule</keyword>
<name>D2VQL5_NAEGR</name>
<dbReference type="EMBL" id="GG738889">
    <property type="protein sequence ID" value="EFC40969.1"/>
    <property type="molecule type" value="Genomic_DNA"/>
</dbReference>
<reference evidence="7 8" key="1">
    <citation type="journal article" date="2010" name="Cell">
        <title>The genome of Naegleria gruberi illuminates early eukaryotic versatility.</title>
        <authorList>
            <person name="Fritz-Laylin L.K."/>
            <person name="Prochnik S.E."/>
            <person name="Ginger M.L."/>
            <person name="Dacks J.B."/>
            <person name="Carpenter M.L."/>
            <person name="Field M.C."/>
            <person name="Kuo A."/>
            <person name="Paredez A."/>
            <person name="Chapman J."/>
            <person name="Pham J."/>
            <person name="Shu S."/>
            <person name="Neupane R."/>
            <person name="Cipriano M."/>
            <person name="Mancuso J."/>
            <person name="Tu H."/>
            <person name="Salamov A."/>
            <person name="Lindquist E."/>
            <person name="Shapiro H."/>
            <person name="Lucas S."/>
            <person name="Grigoriev I.V."/>
            <person name="Cande W.Z."/>
            <person name="Fulton C."/>
            <person name="Rokhsar D.S."/>
            <person name="Dawson S.C."/>
        </authorList>
    </citation>
    <scope>NUCLEOTIDE SEQUENCE [LARGE SCALE GENOMIC DNA]</scope>
    <source>
        <strain evidence="7 8">NEG-M</strain>
    </source>
</reference>
<dbReference type="PANTHER" id="PTHR11588">
    <property type="entry name" value="TUBULIN"/>
    <property type="match status" value="1"/>
</dbReference>
<dbReference type="GeneID" id="8855907"/>
<dbReference type="STRING" id="5762.D2VQL5"/>
<evidence type="ECO:0000256" key="1">
    <source>
        <dbReference type="ARBA" id="ARBA00009636"/>
    </source>
</evidence>
<dbReference type="InterPro" id="IPR000217">
    <property type="entry name" value="Tubulin"/>
</dbReference>
<evidence type="ECO:0000256" key="5">
    <source>
        <dbReference type="RuleBase" id="RU000352"/>
    </source>
</evidence>
<keyword evidence="3 5" id="KW-0547">Nucleotide-binding</keyword>
<dbReference type="InterPro" id="IPR036525">
    <property type="entry name" value="Tubulin/FtsZ_GTPase_sf"/>
</dbReference>
<dbReference type="SUPFAM" id="SSF55307">
    <property type="entry name" value="Tubulin C-terminal domain-like"/>
    <property type="match status" value="1"/>
</dbReference>
<dbReference type="Pfam" id="PF00091">
    <property type="entry name" value="Tubulin"/>
    <property type="match status" value="1"/>
</dbReference>
<dbReference type="PROSITE" id="PS00227">
    <property type="entry name" value="TUBULIN"/>
    <property type="match status" value="1"/>
</dbReference>
<evidence type="ECO:0000256" key="3">
    <source>
        <dbReference type="ARBA" id="ARBA00022741"/>
    </source>
</evidence>
<dbReference type="InterPro" id="IPR003008">
    <property type="entry name" value="Tubulin_FtsZ_GTPase"/>
</dbReference>
<evidence type="ECO:0000313" key="7">
    <source>
        <dbReference type="EMBL" id="EFC40969.1"/>
    </source>
</evidence>
<comment type="similarity">
    <text evidence="1 5">Belongs to the tubulin family.</text>
</comment>
<dbReference type="AlphaFoldDB" id="D2VQL5"/>
<evidence type="ECO:0000256" key="2">
    <source>
        <dbReference type="ARBA" id="ARBA00022701"/>
    </source>
</evidence>
<dbReference type="SUPFAM" id="SSF52490">
    <property type="entry name" value="Tubulin nucleotide-binding domain-like"/>
    <property type="match status" value="1"/>
</dbReference>
<dbReference type="GO" id="GO:0005525">
    <property type="term" value="F:GTP binding"/>
    <property type="evidence" value="ECO:0007669"/>
    <property type="project" value="UniProtKB-UniRule"/>
</dbReference>
<evidence type="ECO:0000259" key="6">
    <source>
        <dbReference type="SMART" id="SM00864"/>
    </source>
</evidence>
<dbReference type="GO" id="GO:0007017">
    <property type="term" value="P:microtubule-based process"/>
    <property type="evidence" value="ECO:0007669"/>
    <property type="project" value="InterPro"/>
</dbReference>
<dbReference type="InParanoid" id="D2VQL5"/>
<dbReference type="GO" id="GO:0005874">
    <property type="term" value="C:microtubule"/>
    <property type="evidence" value="ECO:0007669"/>
    <property type="project" value="UniProtKB-KW"/>
</dbReference>
<dbReference type="Gene3D" id="3.40.50.1440">
    <property type="entry name" value="Tubulin/FtsZ, GTPase domain"/>
    <property type="match status" value="1"/>
</dbReference>
<evidence type="ECO:0000256" key="4">
    <source>
        <dbReference type="ARBA" id="ARBA00023134"/>
    </source>
</evidence>
<dbReference type="InterPro" id="IPR008280">
    <property type="entry name" value="Tub_FtsZ_C"/>
</dbReference>
<gene>
    <name evidence="7" type="ORF">NAEGRDRAFT_71268</name>
</gene>
<protein>
    <submittedName>
        <fullName evidence="7">Alpha-tubulin</fullName>
    </submittedName>
</protein>
<dbReference type="InterPro" id="IPR017975">
    <property type="entry name" value="Tubulin_CS"/>
</dbReference>
<dbReference type="SMART" id="SM00864">
    <property type="entry name" value="Tubulin"/>
    <property type="match status" value="1"/>
</dbReference>
<dbReference type="Gene3D" id="1.10.287.600">
    <property type="entry name" value="Helix hairpin bin"/>
    <property type="match status" value="1"/>
</dbReference>
<keyword evidence="8" id="KW-1185">Reference proteome</keyword>
<dbReference type="Proteomes" id="UP000006671">
    <property type="component" value="Unassembled WGS sequence"/>
</dbReference>
<accession>D2VQL5</accession>
<dbReference type="RefSeq" id="XP_002673713.1">
    <property type="nucleotide sequence ID" value="XM_002673667.1"/>
</dbReference>
<dbReference type="InterPro" id="IPR023123">
    <property type="entry name" value="Tubulin_C"/>
</dbReference>
<evidence type="ECO:0000313" key="8">
    <source>
        <dbReference type="Proteomes" id="UP000006671"/>
    </source>
</evidence>
<feature type="domain" description="Tubulin/FtsZ GTPase" evidence="6">
    <location>
        <begin position="49"/>
        <end position="246"/>
    </location>
</feature>
<dbReference type="KEGG" id="ngr:NAEGRDRAFT_71268"/>
<proteinExistence type="inferred from homology"/>
<dbReference type="PRINTS" id="PR01161">
    <property type="entry name" value="TUBULIN"/>
</dbReference>
<sequence>MHELIFLHVGGAGSQIGLELWELLAREHMVGPDGKMQLSEVDSIENNNIGSVFDENSEGVFSSRSLFVDSDPEVLDSLGVSSSPYSKIHKKDNLIRGKESAASIYSRGKYWMYKEKSDDIENRLRKLLERCDSPQGVMMTHSLSGGTGSGWAESLCTKLANETKISTSTFSVLPCSKYANEVVASYNVLLSISAIREAVDASFFFDNTSLYNLSKMHGLENPQYKDINFLIAQAISSLTSSQRFGIRSGKSMKSIYEHLVPFKRVNFISNHFSDFTEIGKYNPSELVSASNRMNNIDLASGKTLALNVSWRGSGYSLRNIIDTSSYFRSPDASSIFSKYVQTSISSSLSKTPIINNDPFKFSNTAHVAHNTTAIMNTFIEIQKAYMPSYTKRAFCHWFVGEGMESEEFPMVLFNFDEMKSDYDELDENAQANTDEESED</sequence>
<dbReference type="OMA" id="RQVENCD"/>